<accession>A0ABU1JHQ0</accession>
<reference evidence="7 8" key="1">
    <citation type="submission" date="2023-07" db="EMBL/GenBank/DDBJ databases">
        <title>Sorghum-associated microbial communities from plants grown in Nebraska, USA.</title>
        <authorList>
            <person name="Schachtman D."/>
        </authorList>
    </citation>
    <scope>NUCLEOTIDE SEQUENCE [LARGE SCALE GENOMIC DNA]</scope>
    <source>
        <strain evidence="7 8">584</strain>
    </source>
</reference>
<dbReference type="Pfam" id="PF00072">
    <property type="entry name" value="Response_reg"/>
    <property type="match status" value="1"/>
</dbReference>
<evidence type="ECO:0000256" key="2">
    <source>
        <dbReference type="ARBA" id="ARBA00023125"/>
    </source>
</evidence>
<feature type="domain" description="Response regulatory" evidence="6">
    <location>
        <begin position="6"/>
        <end position="120"/>
    </location>
</feature>
<feature type="domain" description="HTH luxR-type" evidence="5">
    <location>
        <begin position="136"/>
        <end position="201"/>
    </location>
</feature>
<dbReference type="SMART" id="SM00421">
    <property type="entry name" value="HTH_LUXR"/>
    <property type="match status" value="1"/>
</dbReference>
<dbReference type="Gene3D" id="1.10.10.10">
    <property type="entry name" value="Winged helix-like DNA-binding domain superfamily/Winged helix DNA-binding domain"/>
    <property type="match status" value="1"/>
</dbReference>
<dbReference type="PRINTS" id="PR00038">
    <property type="entry name" value="HTHLUXR"/>
</dbReference>
<protein>
    <submittedName>
        <fullName evidence="7">Two-component system response regulator FixJ</fullName>
    </submittedName>
</protein>
<evidence type="ECO:0000256" key="4">
    <source>
        <dbReference type="PROSITE-ProRule" id="PRU00169"/>
    </source>
</evidence>
<dbReference type="PANTHER" id="PTHR44688">
    <property type="entry name" value="DNA-BINDING TRANSCRIPTIONAL ACTIVATOR DEVR_DOSR"/>
    <property type="match status" value="1"/>
</dbReference>
<dbReference type="InterPro" id="IPR036388">
    <property type="entry name" value="WH-like_DNA-bd_sf"/>
</dbReference>
<feature type="modified residue" description="4-aspartylphosphate" evidence="4">
    <location>
        <position position="55"/>
    </location>
</feature>
<dbReference type="Gene3D" id="3.40.50.2300">
    <property type="match status" value="1"/>
</dbReference>
<dbReference type="PROSITE" id="PS50043">
    <property type="entry name" value="HTH_LUXR_2"/>
    <property type="match status" value="1"/>
</dbReference>
<evidence type="ECO:0000256" key="1">
    <source>
        <dbReference type="ARBA" id="ARBA00023015"/>
    </source>
</evidence>
<evidence type="ECO:0000313" key="7">
    <source>
        <dbReference type="EMBL" id="MDR6288153.1"/>
    </source>
</evidence>
<comment type="caution">
    <text evidence="7">The sequence shown here is derived from an EMBL/GenBank/DDBJ whole genome shotgun (WGS) entry which is preliminary data.</text>
</comment>
<dbReference type="NCBIfam" id="NF006900">
    <property type="entry name" value="PRK09390.1"/>
    <property type="match status" value="1"/>
</dbReference>
<gene>
    <name evidence="7" type="ORF">E9232_000652</name>
</gene>
<evidence type="ECO:0000256" key="3">
    <source>
        <dbReference type="ARBA" id="ARBA00023163"/>
    </source>
</evidence>
<dbReference type="EMBL" id="JAVDPW010000001">
    <property type="protein sequence ID" value="MDR6288153.1"/>
    <property type="molecule type" value="Genomic_DNA"/>
</dbReference>
<dbReference type="CDD" id="cd17537">
    <property type="entry name" value="REC_FixJ"/>
    <property type="match status" value="1"/>
</dbReference>
<dbReference type="PROSITE" id="PS50110">
    <property type="entry name" value="RESPONSE_REGULATORY"/>
    <property type="match status" value="1"/>
</dbReference>
<dbReference type="PANTHER" id="PTHR44688:SF16">
    <property type="entry name" value="DNA-BINDING TRANSCRIPTIONAL ACTIVATOR DEVR_DOSR"/>
    <property type="match status" value="1"/>
</dbReference>
<dbReference type="InterPro" id="IPR001789">
    <property type="entry name" value="Sig_transdc_resp-reg_receiver"/>
</dbReference>
<dbReference type="CDD" id="cd06170">
    <property type="entry name" value="LuxR_C_like"/>
    <property type="match status" value="1"/>
</dbReference>
<dbReference type="InterPro" id="IPR016032">
    <property type="entry name" value="Sig_transdc_resp-reg_C-effctor"/>
</dbReference>
<dbReference type="InterPro" id="IPR011006">
    <property type="entry name" value="CheY-like_superfamily"/>
</dbReference>
<keyword evidence="4" id="KW-0597">Phosphoprotein</keyword>
<dbReference type="Pfam" id="PF00196">
    <property type="entry name" value="GerE"/>
    <property type="match status" value="1"/>
</dbReference>
<dbReference type="Proteomes" id="UP001262410">
    <property type="component" value="Unassembled WGS sequence"/>
</dbReference>
<keyword evidence="8" id="KW-1185">Reference proteome</keyword>
<evidence type="ECO:0000259" key="6">
    <source>
        <dbReference type="PROSITE" id="PS50110"/>
    </source>
</evidence>
<proteinExistence type="predicted"/>
<keyword evidence="1" id="KW-0805">Transcription regulation</keyword>
<dbReference type="SUPFAM" id="SSF52172">
    <property type="entry name" value="CheY-like"/>
    <property type="match status" value="1"/>
</dbReference>
<sequence length="209" mass="23129">MAEAAIVHVIDDDEAIRLSLSFLLETAGFQVKVYDSALAFLDRPDLPRSGCVVTDVRMPDMDGLTLQRTMIERKVMLPVIVMTGHGDVPVAVQALKAGAADFIEKPFDDELLIRAIHAALERNRREREEHDEAAAVAARLSVLTPRELEVLAGLVKGHPNKTVAYDLGISARTVEVHRARVMDKMQARNLSELVRMWLSHRARSGDSGD</sequence>
<dbReference type="PROSITE" id="PS00622">
    <property type="entry name" value="HTH_LUXR_1"/>
    <property type="match status" value="1"/>
</dbReference>
<dbReference type="InterPro" id="IPR000792">
    <property type="entry name" value="Tscrpt_reg_LuxR_C"/>
</dbReference>
<evidence type="ECO:0000259" key="5">
    <source>
        <dbReference type="PROSITE" id="PS50043"/>
    </source>
</evidence>
<name>A0ABU1JHQ0_9PROT</name>
<evidence type="ECO:0000313" key="8">
    <source>
        <dbReference type="Proteomes" id="UP001262410"/>
    </source>
</evidence>
<organism evidence="7 8">
    <name type="scientific">Inquilinus ginsengisoli</name>
    <dbReference type="NCBI Taxonomy" id="363840"/>
    <lineage>
        <taxon>Bacteria</taxon>
        <taxon>Pseudomonadati</taxon>
        <taxon>Pseudomonadota</taxon>
        <taxon>Alphaproteobacteria</taxon>
        <taxon>Rhodospirillales</taxon>
        <taxon>Rhodospirillaceae</taxon>
        <taxon>Inquilinus</taxon>
    </lineage>
</organism>
<dbReference type="SMART" id="SM00448">
    <property type="entry name" value="REC"/>
    <property type="match status" value="1"/>
</dbReference>
<keyword evidence="2" id="KW-0238">DNA-binding</keyword>
<dbReference type="SUPFAM" id="SSF46894">
    <property type="entry name" value="C-terminal effector domain of the bipartite response regulators"/>
    <property type="match status" value="1"/>
</dbReference>
<dbReference type="RefSeq" id="WP_309792118.1">
    <property type="nucleotide sequence ID" value="NZ_JAVDPW010000001.1"/>
</dbReference>
<keyword evidence="3" id="KW-0804">Transcription</keyword>